<evidence type="ECO:0000313" key="3">
    <source>
        <dbReference type="EMBL" id="PGH14217.1"/>
    </source>
</evidence>
<feature type="compositionally biased region" description="Polar residues" evidence="1">
    <location>
        <begin position="109"/>
        <end position="121"/>
    </location>
</feature>
<dbReference type="CDD" id="cd09008">
    <property type="entry name" value="MTAN"/>
    <property type="match status" value="1"/>
</dbReference>
<dbReference type="PANTHER" id="PTHR46082:SF11">
    <property type="entry name" value="AAA+ ATPASE DOMAIN-CONTAINING PROTEIN-RELATED"/>
    <property type="match status" value="1"/>
</dbReference>
<accession>A0A2B7Y0G5</accession>
<feature type="domain" description="Nucleoside phosphorylase" evidence="2">
    <location>
        <begin position="1118"/>
        <end position="1409"/>
    </location>
</feature>
<feature type="region of interest" description="Disordered" evidence="1">
    <location>
        <begin position="96"/>
        <end position="123"/>
    </location>
</feature>
<dbReference type="InterPro" id="IPR035994">
    <property type="entry name" value="Nucleoside_phosphorylase_sf"/>
</dbReference>
<name>A0A2B7Y0G5_9EURO</name>
<keyword evidence="4" id="KW-1185">Reference proteome</keyword>
<dbReference type="PANTHER" id="PTHR46082">
    <property type="entry name" value="ATP/GTP-BINDING PROTEIN-RELATED"/>
    <property type="match status" value="1"/>
</dbReference>
<protein>
    <recommendedName>
        <fullName evidence="2">Nucleoside phosphorylase domain-containing protein</fullName>
    </recommendedName>
</protein>
<dbReference type="Proteomes" id="UP000223968">
    <property type="component" value="Unassembled WGS sequence"/>
</dbReference>
<dbReference type="SUPFAM" id="SSF53167">
    <property type="entry name" value="Purine and uridine phosphorylases"/>
    <property type="match status" value="1"/>
</dbReference>
<feature type="compositionally biased region" description="Basic and acidic residues" evidence="1">
    <location>
        <begin position="191"/>
        <end position="204"/>
    </location>
</feature>
<dbReference type="Gene3D" id="3.40.50.1580">
    <property type="entry name" value="Nucleoside phosphorylase domain"/>
    <property type="match status" value="1"/>
</dbReference>
<comment type="caution">
    <text evidence="3">The sequence shown here is derived from an EMBL/GenBank/DDBJ whole genome shotgun (WGS) entry which is preliminary data.</text>
</comment>
<dbReference type="STRING" id="1447875.A0A2B7Y0G5"/>
<dbReference type="EMBL" id="PDNB01000037">
    <property type="protein sequence ID" value="PGH14217.1"/>
    <property type="molecule type" value="Genomic_DNA"/>
</dbReference>
<reference evidence="3 4" key="1">
    <citation type="submission" date="2017-10" db="EMBL/GenBank/DDBJ databases">
        <title>Comparative genomics in systemic dimorphic fungi from Ajellomycetaceae.</title>
        <authorList>
            <person name="Munoz J.F."/>
            <person name="Mcewen J.G."/>
            <person name="Clay O.K."/>
            <person name="Cuomo C.A."/>
        </authorList>
    </citation>
    <scope>NUCLEOTIDE SEQUENCE [LARGE SCALE GENOMIC DNA]</scope>
    <source>
        <strain evidence="3 4">UAMH5409</strain>
    </source>
</reference>
<feature type="compositionally biased region" description="Basic and acidic residues" evidence="1">
    <location>
        <begin position="141"/>
        <end position="151"/>
    </location>
</feature>
<dbReference type="InterPro" id="IPR053137">
    <property type="entry name" value="NLR-like"/>
</dbReference>
<evidence type="ECO:0000313" key="4">
    <source>
        <dbReference type="Proteomes" id="UP000223968"/>
    </source>
</evidence>
<dbReference type="GO" id="GO:0009116">
    <property type="term" value="P:nucleoside metabolic process"/>
    <property type="evidence" value="ECO:0007669"/>
    <property type="project" value="InterPro"/>
</dbReference>
<dbReference type="OrthoDB" id="1658288at2759"/>
<organism evidence="3 4">
    <name type="scientific">Helicocarpus griseus UAMH5409</name>
    <dbReference type="NCBI Taxonomy" id="1447875"/>
    <lineage>
        <taxon>Eukaryota</taxon>
        <taxon>Fungi</taxon>
        <taxon>Dikarya</taxon>
        <taxon>Ascomycota</taxon>
        <taxon>Pezizomycotina</taxon>
        <taxon>Eurotiomycetes</taxon>
        <taxon>Eurotiomycetidae</taxon>
        <taxon>Onygenales</taxon>
        <taxon>Ajellomycetaceae</taxon>
        <taxon>Helicocarpus</taxon>
    </lineage>
</organism>
<dbReference type="Pfam" id="PF01048">
    <property type="entry name" value="PNP_UDP_1"/>
    <property type="match status" value="1"/>
</dbReference>
<evidence type="ECO:0000259" key="2">
    <source>
        <dbReference type="Pfam" id="PF01048"/>
    </source>
</evidence>
<feature type="compositionally biased region" description="Low complexity" evidence="1">
    <location>
        <begin position="1080"/>
        <end position="1094"/>
    </location>
</feature>
<gene>
    <name evidence="3" type="ORF">AJ79_03190</name>
</gene>
<sequence>MTCIVQPTDLFKAPSSDIIKRQFLKTCIKYHETQSQQADASYWKCPQCSTTKRLPWCPKCNPVEKFLGSRSVSSEAAVNTETRNKESHSRLYFSAAASEPPRQVMAASQEPTGQNSPSARDQGSEAILVREGGNEALQGLERQRSPNRDTATKGLKRLGRMGLDDKEPNPVAAKRIQNPIPPAFSLEEKTAVEVPKGHPKDSRAGDSPPQEGNLVRTQQVEEFSESFDASRRMSSEEVASTMDPASNDPPSEIKKYISDLADDLLGKIRSEQSDNTTMREIFGILPRLLEGFALKIGHNAPSQMHRDVMFSFMRIESNEIEKYIKGSYLSQVEKNKEAYGSEISRSSSFDISTPRGPRAMSFNEKIDMWDMGPAGEYTTPDNIIQIWNRDLMVLETTIEDEQSRRSTYQGLMETSAYNWLITSLRREFLLVRGEIDTMDEIRNTILSCLPCPGKVSRTELVETYKLLFRMNWNPLKFLQEQQYEEKPGDAIERAITLTGSDTDAQGLTCVQYLNQTWPVTGQHLIQLIKGVVQSAVGSQHHRKLPDNTELQASIDNTVVLIEVLGNRVCVAEIGEQLAWLGAALTSAQYESGVVCCTPYIDHWHRQPDKSLTLDLKFKQRKASTGILSPNGQCWHNVFRNPTVVKGYPIRRRADAGTGLEMSLDIMADLAQAKRITQFKEKSLIKGFSTMLVPTKFEDGVINWHLLYHRDGSQISYLENSGPYVPGISVSAISNARRHILGWCSEVKYNAGAADAAYSVRPSRLRGPQEGCRFGEFSIVRGEVVKASQHAAGQRDKPGSIPRSLSSLKNLHSRFVVLWDEKDKRGWLVNGTSALLHLMRASLHIDSKDYFCHLFRYKDEYLQEAAEKHKGISAIDVLTNKRNMELVLYEEGDVPIRLKDRYEELFSLLEKILDYQRDVMTNEKWISHSWPRKCLEGWDFIDLAKTTRDLFYPRMTTLDSTGKSWVDFTRAFHIPILFGSGFGEVLEPRKPVSCPQWDTLPKGKYYLAAATCKKSEEHSDFAQILVPSGLENNLSLHNLTDLEGDGAVIFGHNASHPWFWKDVGEPEKGQPPPELNVTDFSDSGIGSSIESSSISESDRSPRPPSPRQLPAFPIFNYSVGIVCALPKELFAVRVLFDETHQIESLGVPQEDTNHYVVGRICNHNVVALCLPSGTYGTNAAATAVTHLRQTFSKLQFCLLVGIGGGVPLSKNDIRLGDVVISRPTRTHGGVIQYDSGKTCDGDQFGRTGSLQAPPWFLMTAISSLESDPERPAEPLREYLDRIGSRDLLYKSPGSAQDQLFEATYLHPEGQETCSQCDKSRTVARPERPSNEPRIHYGLIASGNQVMKNAKLRDFWGKEHGVLCFEMEAAGIMNILPSLVIRGISDYSYTHKKDIWQEYAAASAAAYAKLLLSVVRAVGDCSGT</sequence>
<dbReference type="GO" id="GO:0003824">
    <property type="term" value="F:catalytic activity"/>
    <property type="evidence" value="ECO:0007669"/>
    <property type="project" value="InterPro"/>
</dbReference>
<feature type="region of interest" description="Disordered" evidence="1">
    <location>
        <begin position="1060"/>
        <end position="1105"/>
    </location>
</feature>
<feature type="region of interest" description="Disordered" evidence="1">
    <location>
        <begin position="136"/>
        <end position="169"/>
    </location>
</feature>
<proteinExistence type="predicted"/>
<evidence type="ECO:0000256" key="1">
    <source>
        <dbReference type="SAM" id="MobiDB-lite"/>
    </source>
</evidence>
<dbReference type="InterPro" id="IPR000845">
    <property type="entry name" value="Nucleoside_phosphorylase_d"/>
</dbReference>
<feature type="region of interest" description="Disordered" evidence="1">
    <location>
        <begin position="191"/>
        <end position="251"/>
    </location>
</feature>